<accession>A0A2S6IC98</accession>
<dbReference type="EMBL" id="PTJD01000022">
    <property type="protein sequence ID" value="PPK90853.1"/>
    <property type="molecule type" value="Genomic_DNA"/>
</dbReference>
<dbReference type="PROSITE" id="PS50889">
    <property type="entry name" value="S4"/>
    <property type="match status" value="1"/>
</dbReference>
<sequence length="427" mass="43752">MSPTPPRRGGGTPGARPGSGAQRSAGAAGKPARGGRPAGGASSGKSFGGKPAGGGASGGRTFGGKPAGGATSGGRTFGGKPAGGATSGGRTFGGKPAGSGAAGGKPAGSGAAGGKRAGGATGGKPFGTSTGRRTGGATYGGQPGTGARPTPRRGAAKRMTDDITPAPQPPRRGPRPPARRDLDVHDPEGVRLQKLLAQAGAGSRRACEEMIAAGRVTVDGEVVTELGVRVDPSRHVVHVDGLRFQVDDDLVYILVNKPTGVVSTMYDEEGRLNLADMVGPREERLFHVGRLDMDTEGLILLTNDGALAHRLQHPSFGVQKTYLAEVRGPVKRDLGKNLRAGIELEDGPVTVDSFRLVDSKPGYALVEVILHEGRKHVVRRLLEAEGYPVLKLVRTQIGPLVLGDLKPGRNRRLTKGEVQQLLKAAGL</sequence>
<dbReference type="EC" id="5.4.99.-" evidence="5"/>
<evidence type="ECO:0000313" key="8">
    <source>
        <dbReference type="EMBL" id="PPK90853.1"/>
    </source>
</evidence>
<gene>
    <name evidence="8" type="ORF">CLV92_12229</name>
</gene>
<name>A0A2S6IC98_9ACTN</name>
<dbReference type="GO" id="GO:0003723">
    <property type="term" value="F:RNA binding"/>
    <property type="evidence" value="ECO:0007669"/>
    <property type="project" value="UniProtKB-KW"/>
</dbReference>
<reference evidence="8 9" key="1">
    <citation type="submission" date="2018-02" db="EMBL/GenBank/DDBJ databases">
        <title>Genomic Encyclopedia of Archaeal and Bacterial Type Strains, Phase II (KMG-II): from individual species to whole genera.</title>
        <authorList>
            <person name="Goeker M."/>
        </authorList>
    </citation>
    <scope>NUCLEOTIDE SEQUENCE [LARGE SCALE GENOMIC DNA]</scope>
    <source>
        <strain evidence="8 9">DSM 22857</strain>
    </source>
</reference>
<feature type="region of interest" description="Disordered" evidence="6">
    <location>
        <begin position="1"/>
        <end position="187"/>
    </location>
</feature>
<dbReference type="Gene3D" id="3.30.2350.10">
    <property type="entry name" value="Pseudouridine synthase"/>
    <property type="match status" value="1"/>
</dbReference>
<dbReference type="SMART" id="SM00363">
    <property type="entry name" value="S4"/>
    <property type="match status" value="1"/>
</dbReference>
<dbReference type="CDD" id="cd02870">
    <property type="entry name" value="PseudoU_synth_RsuA_like"/>
    <property type="match status" value="1"/>
</dbReference>
<dbReference type="AlphaFoldDB" id="A0A2S6IC98"/>
<evidence type="ECO:0000256" key="1">
    <source>
        <dbReference type="ARBA" id="ARBA00000073"/>
    </source>
</evidence>
<dbReference type="Pfam" id="PF00849">
    <property type="entry name" value="PseudoU_synth_2"/>
    <property type="match status" value="1"/>
</dbReference>
<protein>
    <recommendedName>
        <fullName evidence="5">Pseudouridine synthase</fullName>
        <ecNumber evidence="5">5.4.99.-</ecNumber>
    </recommendedName>
</protein>
<dbReference type="InterPro" id="IPR000748">
    <property type="entry name" value="PsdUridine_synth_RsuA/RluB/E/F"/>
</dbReference>
<dbReference type="InterPro" id="IPR020103">
    <property type="entry name" value="PsdUridine_synth_cat_dom_sf"/>
</dbReference>
<dbReference type="Proteomes" id="UP000239485">
    <property type="component" value="Unassembled WGS sequence"/>
</dbReference>
<dbReference type="PROSITE" id="PS01149">
    <property type="entry name" value="PSI_RSU"/>
    <property type="match status" value="1"/>
</dbReference>
<dbReference type="GO" id="GO:0000455">
    <property type="term" value="P:enzyme-directed rRNA pseudouridine synthesis"/>
    <property type="evidence" value="ECO:0007669"/>
    <property type="project" value="UniProtKB-ARBA"/>
</dbReference>
<feature type="compositionally biased region" description="Gly residues" evidence="6">
    <location>
        <begin position="36"/>
        <end position="125"/>
    </location>
</feature>
<keyword evidence="3 5" id="KW-0413">Isomerase</keyword>
<dbReference type="SUPFAM" id="SSF55120">
    <property type="entry name" value="Pseudouridine synthase"/>
    <property type="match status" value="1"/>
</dbReference>
<keyword evidence="9" id="KW-1185">Reference proteome</keyword>
<comment type="similarity">
    <text evidence="2 5">Belongs to the pseudouridine synthase RsuA family.</text>
</comment>
<feature type="compositionally biased region" description="Low complexity" evidence="6">
    <location>
        <begin position="14"/>
        <end position="35"/>
    </location>
</feature>
<dbReference type="InterPro" id="IPR050343">
    <property type="entry name" value="RsuA_PseudoU_synthase"/>
</dbReference>
<dbReference type="NCBIfam" id="TIGR00093">
    <property type="entry name" value="pseudouridine synthase"/>
    <property type="match status" value="1"/>
</dbReference>
<dbReference type="InterPro" id="IPR006145">
    <property type="entry name" value="PsdUridine_synth_RsuA/RluA"/>
</dbReference>
<evidence type="ECO:0000256" key="6">
    <source>
        <dbReference type="SAM" id="MobiDB-lite"/>
    </source>
</evidence>
<evidence type="ECO:0000313" key="9">
    <source>
        <dbReference type="Proteomes" id="UP000239485"/>
    </source>
</evidence>
<dbReference type="InterPro" id="IPR018496">
    <property type="entry name" value="PsdUridine_synth_RsuA/RluB_CS"/>
</dbReference>
<evidence type="ECO:0000256" key="4">
    <source>
        <dbReference type="PROSITE-ProRule" id="PRU00182"/>
    </source>
</evidence>
<comment type="caution">
    <text evidence="8">The sequence shown here is derived from an EMBL/GenBank/DDBJ whole genome shotgun (WGS) entry which is preliminary data.</text>
</comment>
<evidence type="ECO:0000256" key="5">
    <source>
        <dbReference type="RuleBase" id="RU003887"/>
    </source>
</evidence>
<organism evidence="8 9">
    <name type="scientific">Kineococcus xinjiangensis</name>
    <dbReference type="NCBI Taxonomy" id="512762"/>
    <lineage>
        <taxon>Bacteria</taxon>
        <taxon>Bacillati</taxon>
        <taxon>Actinomycetota</taxon>
        <taxon>Actinomycetes</taxon>
        <taxon>Kineosporiales</taxon>
        <taxon>Kineosporiaceae</taxon>
        <taxon>Kineococcus</taxon>
    </lineage>
</organism>
<dbReference type="SUPFAM" id="SSF55174">
    <property type="entry name" value="Alpha-L RNA-binding motif"/>
    <property type="match status" value="1"/>
</dbReference>
<dbReference type="RefSeq" id="WP_281256958.1">
    <property type="nucleotide sequence ID" value="NZ_PTJD01000022.1"/>
</dbReference>
<feature type="compositionally biased region" description="Basic and acidic residues" evidence="6">
    <location>
        <begin position="178"/>
        <end position="187"/>
    </location>
</feature>
<keyword evidence="4" id="KW-0694">RNA-binding</keyword>
<feature type="compositionally biased region" description="Gly residues" evidence="6">
    <location>
        <begin position="133"/>
        <end position="144"/>
    </location>
</feature>
<evidence type="ECO:0000256" key="2">
    <source>
        <dbReference type="ARBA" id="ARBA00008348"/>
    </source>
</evidence>
<comment type="catalytic activity">
    <reaction evidence="1">
        <text>a uridine in RNA = a pseudouridine in RNA</text>
        <dbReference type="Rhea" id="RHEA:48348"/>
        <dbReference type="Rhea" id="RHEA-COMP:12068"/>
        <dbReference type="Rhea" id="RHEA-COMP:12069"/>
        <dbReference type="ChEBI" id="CHEBI:65314"/>
        <dbReference type="ChEBI" id="CHEBI:65315"/>
    </reaction>
</comment>
<dbReference type="FunFam" id="3.10.290.10:FF:000003">
    <property type="entry name" value="Pseudouridine synthase"/>
    <property type="match status" value="1"/>
</dbReference>
<dbReference type="Pfam" id="PF01479">
    <property type="entry name" value="S4"/>
    <property type="match status" value="1"/>
</dbReference>
<dbReference type="InterPro" id="IPR036986">
    <property type="entry name" value="S4_RNA-bd_sf"/>
</dbReference>
<dbReference type="Gene3D" id="3.10.290.10">
    <property type="entry name" value="RNA-binding S4 domain"/>
    <property type="match status" value="1"/>
</dbReference>
<dbReference type="GO" id="GO:0120159">
    <property type="term" value="F:rRNA pseudouridine synthase activity"/>
    <property type="evidence" value="ECO:0007669"/>
    <property type="project" value="UniProtKB-ARBA"/>
</dbReference>
<proteinExistence type="inferred from homology"/>
<dbReference type="PANTHER" id="PTHR47683:SF2">
    <property type="entry name" value="RNA-BINDING S4 DOMAIN-CONTAINING PROTEIN"/>
    <property type="match status" value="1"/>
</dbReference>
<dbReference type="PANTHER" id="PTHR47683">
    <property type="entry name" value="PSEUDOURIDINE SYNTHASE FAMILY PROTEIN-RELATED"/>
    <property type="match status" value="1"/>
</dbReference>
<dbReference type="InterPro" id="IPR002942">
    <property type="entry name" value="S4_RNA-bd"/>
</dbReference>
<feature type="domain" description="RNA-binding S4" evidence="7">
    <location>
        <begin position="190"/>
        <end position="251"/>
    </location>
</feature>
<evidence type="ECO:0000256" key="3">
    <source>
        <dbReference type="ARBA" id="ARBA00023235"/>
    </source>
</evidence>
<evidence type="ECO:0000259" key="7">
    <source>
        <dbReference type="SMART" id="SM00363"/>
    </source>
</evidence>
<dbReference type="CDD" id="cd00165">
    <property type="entry name" value="S4"/>
    <property type="match status" value="1"/>
</dbReference>